<dbReference type="STRING" id="1802115.A2756_01790"/>
<dbReference type="EMBL" id="MHNL01000005">
    <property type="protein sequence ID" value="OGZ45625.1"/>
    <property type="molecule type" value="Genomic_DNA"/>
</dbReference>
<dbReference type="InterPro" id="IPR036390">
    <property type="entry name" value="WH_DNA-bd_sf"/>
</dbReference>
<organism evidence="1 2">
    <name type="scientific">Candidatus Ryanbacteria bacterium RIFCSPHIGHO2_01_FULL_48_27</name>
    <dbReference type="NCBI Taxonomy" id="1802115"/>
    <lineage>
        <taxon>Bacteria</taxon>
        <taxon>Candidatus Ryaniibacteriota</taxon>
    </lineage>
</organism>
<sequence length="70" mass="7579">MARLKKRQRDILAALQELGGQASIRSIAQKTGLDVNGVSQSLGVLAIGEYVYYMSGRSGDAIYALSDKQF</sequence>
<reference evidence="1 2" key="1">
    <citation type="journal article" date="2016" name="Nat. Commun.">
        <title>Thousands of microbial genomes shed light on interconnected biogeochemical processes in an aquifer system.</title>
        <authorList>
            <person name="Anantharaman K."/>
            <person name="Brown C.T."/>
            <person name="Hug L.A."/>
            <person name="Sharon I."/>
            <person name="Castelle C.J."/>
            <person name="Probst A.J."/>
            <person name="Thomas B.C."/>
            <person name="Singh A."/>
            <person name="Wilkins M.J."/>
            <person name="Karaoz U."/>
            <person name="Brodie E.L."/>
            <person name="Williams K.H."/>
            <person name="Hubbard S.S."/>
            <person name="Banfield J.F."/>
        </authorList>
    </citation>
    <scope>NUCLEOTIDE SEQUENCE [LARGE SCALE GENOMIC DNA]</scope>
</reference>
<accession>A0A1G2G5V0</accession>
<name>A0A1G2G5V0_9BACT</name>
<gene>
    <name evidence="1" type="ORF">A2756_01790</name>
</gene>
<protein>
    <recommendedName>
        <fullName evidence="3">HTH arsR-type domain-containing protein</fullName>
    </recommendedName>
</protein>
<evidence type="ECO:0000313" key="1">
    <source>
        <dbReference type="EMBL" id="OGZ45625.1"/>
    </source>
</evidence>
<proteinExistence type="predicted"/>
<dbReference type="Pfam" id="PF13412">
    <property type="entry name" value="HTH_24"/>
    <property type="match status" value="1"/>
</dbReference>
<dbReference type="Proteomes" id="UP000177785">
    <property type="component" value="Unassembled WGS sequence"/>
</dbReference>
<dbReference type="AlphaFoldDB" id="A0A1G2G5V0"/>
<comment type="caution">
    <text evidence="1">The sequence shown here is derived from an EMBL/GenBank/DDBJ whole genome shotgun (WGS) entry which is preliminary data.</text>
</comment>
<evidence type="ECO:0000313" key="2">
    <source>
        <dbReference type="Proteomes" id="UP000177785"/>
    </source>
</evidence>
<evidence type="ECO:0008006" key="3">
    <source>
        <dbReference type="Google" id="ProtNLM"/>
    </source>
</evidence>
<dbReference type="SUPFAM" id="SSF46785">
    <property type="entry name" value="Winged helix' DNA-binding domain"/>
    <property type="match status" value="1"/>
</dbReference>